<reference evidence="1" key="1">
    <citation type="submission" date="2020-05" db="EMBL/GenBank/DDBJ databases">
        <authorList>
            <person name="Chiriac C."/>
            <person name="Salcher M."/>
            <person name="Ghai R."/>
            <person name="Kavagutti S V."/>
        </authorList>
    </citation>
    <scope>NUCLEOTIDE SEQUENCE</scope>
</reference>
<name>A0A6J7WRQ5_9CAUD</name>
<organism evidence="1">
    <name type="scientific">uncultured Caudovirales phage</name>
    <dbReference type="NCBI Taxonomy" id="2100421"/>
    <lineage>
        <taxon>Viruses</taxon>
        <taxon>Duplodnaviria</taxon>
        <taxon>Heunggongvirae</taxon>
        <taxon>Uroviricota</taxon>
        <taxon>Caudoviricetes</taxon>
        <taxon>Peduoviridae</taxon>
        <taxon>Maltschvirus</taxon>
        <taxon>Maltschvirus maltsch</taxon>
    </lineage>
</organism>
<evidence type="ECO:0000313" key="1">
    <source>
        <dbReference type="EMBL" id="CAB5220407.1"/>
    </source>
</evidence>
<accession>A0A6J7WRQ5</accession>
<proteinExistence type="predicted"/>
<sequence length="146" mass="15542">MPTFFHGRNTFFSIADSSGTVYDLSPVLKQVNFPVTLDTPETTAFGSTNKSYVVGIKDAKFTCSGMYASSADVVLQGIFGYATARAFQYGPQGNTTGYPRYTGSCFLVNYQVTGAVGDMVGFSCDFQVSGSITRDTSTFTSATALA</sequence>
<gene>
    <name evidence="1" type="ORF">UFOVP238_46</name>
</gene>
<dbReference type="EMBL" id="LR798283">
    <property type="protein sequence ID" value="CAB5220407.1"/>
    <property type="molecule type" value="Genomic_DNA"/>
</dbReference>
<protein>
    <submittedName>
        <fullName evidence="1">Uncharacterized protein</fullName>
    </submittedName>
</protein>